<proteinExistence type="predicted"/>
<evidence type="ECO:0000313" key="2">
    <source>
        <dbReference type="EMBL" id="PRO95645.1"/>
    </source>
</evidence>
<dbReference type="InterPro" id="IPR008030">
    <property type="entry name" value="NmrA-like"/>
</dbReference>
<evidence type="ECO:0000259" key="1">
    <source>
        <dbReference type="Pfam" id="PF05368"/>
    </source>
</evidence>
<reference evidence="2 3" key="1">
    <citation type="submission" date="2018-03" db="EMBL/GenBank/DDBJ databases">
        <title>Draft Genome Sequences of six Lactobacillus pentosus Strains Isolated from Brines of Traditionally Fermented Spanish-Style Green Table Olives.</title>
        <authorList>
            <person name="Calero-Delgado B."/>
            <person name="Martin-Platero A.M."/>
            <person name="Perez-Pulido A.J."/>
            <person name="Benitez-Cabello A."/>
            <person name="Casimiro-Soriguer C.S."/>
            <person name="Martinez-Bueno M."/>
            <person name="Arroyo-Lopez F.N."/>
            <person name="Rodriguez-Gomez F."/>
            <person name="Bautista-Gallego J."/>
            <person name="Garrido-Fernandez A."/>
            <person name="Jimenez-Diaz R."/>
        </authorList>
    </citation>
    <scope>NUCLEOTIDE SEQUENCE [LARGE SCALE GENOMIC DNA]</scope>
    <source>
        <strain evidence="2 3">IG2</strain>
    </source>
</reference>
<dbReference type="PANTHER" id="PTHR43162">
    <property type="match status" value="1"/>
</dbReference>
<dbReference type="Proteomes" id="UP000238378">
    <property type="component" value="Unassembled WGS sequence"/>
</dbReference>
<dbReference type="InterPro" id="IPR051604">
    <property type="entry name" value="Ergot_Alk_Oxidoreductase"/>
</dbReference>
<sequence length="289" mass="32729">MKILVIGGTGNIGLPLIQYLNQQAGVTVVAGAHNVAKDQRQLADYPDVELRPFDFLNAETFRPALQDVEKVFFVRPPQLAKPKEDMLPFLTCLKDQHIKQVVFVSLMGVEHNPMTPHHQIEKMIVELGLPYTFIRPSFFMQNLNTTHREDIQQNHDLFIPAGRAKTSFIDTRDIGEIAGVVLLNDQYLQQKLTVTGPAALTYQEIAAQMTTIFGHSVTYVTYSRPSLLKFRRVMLKRGLKKDYVNVMVMLYLITQLGNAKAVTTTAAEVLGRQPHDITTYLRDYIDELS</sequence>
<gene>
    <name evidence="2" type="ORF">C6Y08_03565</name>
</gene>
<protein>
    <submittedName>
        <fullName evidence="2">NAD(P)-dependent oxidoreductase</fullName>
    </submittedName>
</protein>
<comment type="caution">
    <text evidence="2">The sequence shown here is derived from an EMBL/GenBank/DDBJ whole genome shotgun (WGS) entry which is preliminary data.</text>
</comment>
<name>A0ABX5D2A9_LACPE</name>
<feature type="domain" description="NmrA-like" evidence="1">
    <location>
        <begin position="2"/>
        <end position="229"/>
    </location>
</feature>
<dbReference type="CDD" id="cd05269">
    <property type="entry name" value="TMR_SDR_a"/>
    <property type="match status" value="1"/>
</dbReference>
<dbReference type="Pfam" id="PF05368">
    <property type="entry name" value="NmrA"/>
    <property type="match status" value="1"/>
</dbReference>
<dbReference type="RefSeq" id="WP_105960891.1">
    <property type="nucleotide sequence ID" value="NZ_OZ061355.1"/>
</dbReference>
<evidence type="ECO:0000313" key="3">
    <source>
        <dbReference type="Proteomes" id="UP000238378"/>
    </source>
</evidence>
<keyword evidence="3" id="KW-1185">Reference proteome</keyword>
<dbReference type="Gene3D" id="3.90.25.10">
    <property type="entry name" value="UDP-galactose 4-epimerase, domain 1"/>
    <property type="match status" value="1"/>
</dbReference>
<dbReference type="PANTHER" id="PTHR43162:SF1">
    <property type="entry name" value="PRESTALK A DIFFERENTIATION PROTEIN A"/>
    <property type="match status" value="1"/>
</dbReference>
<dbReference type="InterPro" id="IPR036291">
    <property type="entry name" value="NAD(P)-bd_dom_sf"/>
</dbReference>
<accession>A0ABX5D2A9</accession>
<dbReference type="Gene3D" id="3.40.50.720">
    <property type="entry name" value="NAD(P)-binding Rossmann-like Domain"/>
    <property type="match status" value="1"/>
</dbReference>
<organism evidence="2 3">
    <name type="scientific">Lactiplantibacillus pentosus</name>
    <name type="common">Lactobacillus pentosus</name>
    <dbReference type="NCBI Taxonomy" id="1589"/>
    <lineage>
        <taxon>Bacteria</taxon>
        <taxon>Bacillati</taxon>
        <taxon>Bacillota</taxon>
        <taxon>Bacilli</taxon>
        <taxon>Lactobacillales</taxon>
        <taxon>Lactobacillaceae</taxon>
        <taxon>Lactiplantibacillus</taxon>
    </lineage>
</organism>
<dbReference type="EMBL" id="PVOB01000041">
    <property type="protein sequence ID" value="PRO95645.1"/>
    <property type="molecule type" value="Genomic_DNA"/>
</dbReference>
<dbReference type="SUPFAM" id="SSF51735">
    <property type="entry name" value="NAD(P)-binding Rossmann-fold domains"/>
    <property type="match status" value="1"/>
</dbReference>